<evidence type="ECO:0000313" key="1">
    <source>
        <dbReference type="EMBL" id="MCM3737485.1"/>
    </source>
</evidence>
<dbReference type="EMBL" id="JAMBOP010000024">
    <property type="protein sequence ID" value="MCM3737485.1"/>
    <property type="molecule type" value="Genomic_DNA"/>
</dbReference>
<comment type="caution">
    <text evidence="1">The sequence shown here is derived from an EMBL/GenBank/DDBJ whole genome shotgun (WGS) entry which is preliminary data.</text>
</comment>
<sequence length="683" mass="79664">MIDQLTKDDIKDMFTSAVYRRGISYYQEGRVGELYHDPIRNIWRAAVRGSKSYQVTIEEDDTGISSECNCPAYNQYWEPCKHIAAVMLEIQDSIKGEFEKPSPQHFNIQNFLDREQKQGEERQAIYVKHLTTQFIQTLSDYSKGALEQAVEMNRDPLMVEWIIKLYRPSYSSKQFLALEMKAGQKRTYVVKKIRDFLKAIDRQVQYPFTKGFTFDPTEHEFTQEDQEIIKILQEAVKYEKISQELIHSYYQRSGFTDDRIITIPPMLADDLLTKLENRSVCFQNDGNVFNKVQVEHNEFPFSIQLDKGLKDGFLLDLTELLSFQYLELYEYIIQNNTFYKISAEQKIVITEMEKIMTLSKSHVLPIENDQIESFISQVVPRLGKTGKLEIAENVSSKIVTFPLHAKVYVDRKDELFQVTVEFHYGDHVINLFEQVTVEMNDQIIMRDAEKEQLIMDIIESASLRFNGKFLYVEGEEEIFEFLHVTLPLLEDKADIFLESTIKSWVLPDKVTPVTSVDVNSSGNWLDVSFNMDGIDQADIQNILRSVVEKKKYYRLPDGAFLSLESEEFQNIQRMFEELNIKPAQLQKESIQLPIYRGMQLDEIVDKEKGSDIKYGKQFRRLLNRLKNPEELEFNIPDALQAELRDYQNYGFQWLKTLSYYQLGGILADDMGLGSAKRSYISVA</sequence>
<proteinExistence type="predicted"/>
<reference evidence="1" key="1">
    <citation type="submission" date="2022-05" db="EMBL/GenBank/DDBJ databases">
        <title>Comparative Genomics of Spacecraft Associated Microbes.</title>
        <authorList>
            <person name="Tran M.T."/>
            <person name="Wright A."/>
            <person name="Seuylemezian A."/>
            <person name="Eisen J."/>
            <person name="Coil D."/>
        </authorList>
    </citation>
    <scope>NUCLEOTIDE SEQUENCE</scope>
    <source>
        <strain evidence="1">FAIRING 10M-2.2</strain>
    </source>
</reference>
<dbReference type="Proteomes" id="UP001202289">
    <property type="component" value="Unassembled WGS sequence"/>
</dbReference>
<organism evidence="1 2">
    <name type="scientific">Bacillus cytotoxicus</name>
    <dbReference type="NCBI Taxonomy" id="580165"/>
    <lineage>
        <taxon>Bacteria</taxon>
        <taxon>Bacillati</taxon>
        <taxon>Bacillota</taxon>
        <taxon>Bacilli</taxon>
        <taxon>Bacillales</taxon>
        <taxon>Bacillaceae</taxon>
        <taxon>Bacillus</taxon>
        <taxon>Bacillus cereus group</taxon>
    </lineage>
</organism>
<evidence type="ECO:0000313" key="2">
    <source>
        <dbReference type="Proteomes" id="UP001202289"/>
    </source>
</evidence>
<keyword evidence="2" id="KW-1185">Reference proteome</keyword>
<name>A0ACC6A9C3_9BACI</name>
<gene>
    <name evidence="1" type="ORF">M3215_17170</name>
</gene>
<accession>A0ACC6A9C3</accession>
<protein>
    <submittedName>
        <fullName evidence="1">SNF2 helicase associated domain-containing protein</fullName>
    </submittedName>
</protein>